<feature type="region of interest" description="Disordered" evidence="1">
    <location>
        <begin position="79"/>
        <end position="111"/>
    </location>
</feature>
<sequence>MIPSSPSASQAPPSPPTSTAASIATDIVEDPPPLLSTPNSAAIAAPADKMATSCSILGGPSPLPSSPTTHTEILSPLERPLSRPISLPTPSTTSAPTSPSLRQSFNLPPSRPTISEPTLTINDLPEDILVLVLSHLSVWDIFHLRLTTKVLLSVINSSVKSVSRKICLNTFPDDRMLAKRPANGNGEWDFDWLRDRIPRKLAAVLLDHGERGIPAESEWGEVARYRVARGWKVLKRLSREMKDVEGIGEEDVLGTGLRPGSTGSSTTRVMGSVKEESDGDDTSITENMRGSMNKSENAKTPKEGLRLKGKVKDIFRKDLTLLECRQELALVRCRQVISSLRKCDALGFMLLWDRLVCGPFRAYFGPFDELHEDCVGRKSCLCPSYCGTFATGVEKGESGSDNVITLERGNCWMTWFILRNGPGIFFRQWCSREASFAIGDEVHKEWKARSKREVEIERYAAARIWAGIWMRAWCSSSKGKKGAFSHSNLSSACCSVGNGSSGGIASPSELSKGGGSVETFNPSRILKPEYLWWDDSINQGGLGSTVMPWMSFMFEEQPMWQELYDDYGSLPIRGQVLWLLWQQGKIRIDEEFDVEEMLATAEDVDDLLDAFWTYSILQPGFGVVNYGVGGLRGQKGSGRRRRRLRGRLGLGGGSQEERM</sequence>
<name>A0AAD5RL16_9PEZI</name>
<evidence type="ECO:0000313" key="4">
    <source>
        <dbReference type="Proteomes" id="UP001201980"/>
    </source>
</evidence>
<dbReference type="CDD" id="cd09917">
    <property type="entry name" value="F-box_SF"/>
    <property type="match status" value="1"/>
</dbReference>
<dbReference type="AlphaFoldDB" id="A0AAD5RL16"/>
<protein>
    <recommendedName>
        <fullName evidence="2">F-box domain-containing protein</fullName>
    </recommendedName>
</protein>
<feature type="compositionally biased region" description="Low complexity" evidence="1">
    <location>
        <begin position="1"/>
        <end position="25"/>
    </location>
</feature>
<dbReference type="SUPFAM" id="SSF81383">
    <property type="entry name" value="F-box domain"/>
    <property type="match status" value="1"/>
</dbReference>
<comment type="caution">
    <text evidence="3">The sequence shown here is derived from an EMBL/GenBank/DDBJ whole genome shotgun (WGS) entry which is preliminary data.</text>
</comment>
<dbReference type="InterPro" id="IPR036047">
    <property type="entry name" value="F-box-like_dom_sf"/>
</dbReference>
<evidence type="ECO:0000313" key="3">
    <source>
        <dbReference type="EMBL" id="KAJ2897294.1"/>
    </source>
</evidence>
<keyword evidence="4" id="KW-1185">Reference proteome</keyword>
<evidence type="ECO:0000256" key="1">
    <source>
        <dbReference type="SAM" id="MobiDB-lite"/>
    </source>
</evidence>
<dbReference type="PROSITE" id="PS50181">
    <property type="entry name" value="FBOX"/>
    <property type="match status" value="1"/>
</dbReference>
<reference evidence="3" key="1">
    <citation type="submission" date="2022-07" db="EMBL/GenBank/DDBJ databases">
        <title>Draft genome sequence of Zalerion maritima ATCC 34329, a (micro)plastics degrading marine fungus.</title>
        <authorList>
            <person name="Paco A."/>
            <person name="Goncalves M.F.M."/>
            <person name="Rocha-Santos T.A.P."/>
            <person name="Alves A."/>
        </authorList>
    </citation>
    <scope>NUCLEOTIDE SEQUENCE</scope>
    <source>
        <strain evidence="3">ATCC 34329</strain>
    </source>
</reference>
<feature type="compositionally biased region" description="Low complexity" evidence="1">
    <location>
        <begin position="82"/>
        <end position="102"/>
    </location>
</feature>
<accession>A0AAD5RL16</accession>
<proteinExistence type="predicted"/>
<feature type="region of interest" description="Disordered" evidence="1">
    <location>
        <begin position="1"/>
        <end position="41"/>
    </location>
</feature>
<dbReference type="EMBL" id="JAKWBI020000283">
    <property type="protein sequence ID" value="KAJ2897294.1"/>
    <property type="molecule type" value="Genomic_DNA"/>
</dbReference>
<evidence type="ECO:0000259" key="2">
    <source>
        <dbReference type="PROSITE" id="PS50181"/>
    </source>
</evidence>
<organism evidence="3 4">
    <name type="scientific">Zalerion maritima</name>
    <dbReference type="NCBI Taxonomy" id="339359"/>
    <lineage>
        <taxon>Eukaryota</taxon>
        <taxon>Fungi</taxon>
        <taxon>Dikarya</taxon>
        <taxon>Ascomycota</taxon>
        <taxon>Pezizomycotina</taxon>
        <taxon>Sordariomycetes</taxon>
        <taxon>Lulworthiomycetidae</taxon>
        <taxon>Lulworthiales</taxon>
        <taxon>Lulworthiaceae</taxon>
        <taxon>Zalerion</taxon>
    </lineage>
</organism>
<feature type="region of interest" description="Disordered" evidence="1">
    <location>
        <begin position="252"/>
        <end position="303"/>
    </location>
</feature>
<dbReference type="InterPro" id="IPR001810">
    <property type="entry name" value="F-box_dom"/>
</dbReference>
<dbReference type="Proteomes" id="UP001201980">
    <property type="component" value="Unassembled WGS sequence"/>
</dbReference>
<feature type="domain" description="F-box" evidence="2">
    <location>
        <begin position="118"/>
        <end position="166"/>
    </location>
</feature>
<dbReference type="Pfam" id="PF00646">
    <property type="entry name" value="F-box"/>
    <property type="match status" value="1"/>
</dbReference>
<gene>
    <name evidence="3" type="ORF">MKZ38_004805</name>
</gene>
<feature type="compositionally biased region" description="Polar residues" evidence="1">
    <location>
        <begin position="284"/>
        <end position="295"/>
    </location>
</feature>